<keyword evidence="9" id="KW-1185">Reference proteome</keyword>
<dbReference type="PROSITE" id="PS00623">
    <property type="entry name" value="GMC_OXRED_1"/>
    <property type="match status" value="1"/>
</dbReference>
<evidence type="ECO:0000259" key="6">
    <source>
        <dbReference type="PROSITE" id="PS00623"/>
    </source>
</evidence>
<organism evidence="8 9">
    <name type="scientific">Parasphingorhabdus cellanae</name>
    <dbReference type="NCBI Taxonomy" id="2806553"/>
    <lineage>
        <taxon>Bacteria</taxon>
        <taxon>Pseudomonadati</taxon>
        <taxon>Pseudomonadota</taxon>
        <taxon>Alphaproteobacteria</taxon>
        <taxon>Sphingomonadales</taxon>
        <taxon>Sphingomonadaceae</taxon>
        <taxon>Parasphingorhabdus</taxon>
    </lineage>
</organism>
<dbReference type="SUPFAM" id="SSF51905">
    <property type="entry name" value="FAD/NAD(P)-binding domain"/>
    <property type="match status" value="1"/>
</dbReference>
<keyword evidence="3 5" id="KW-0285">Flavoprotein</keyword>
<accession>A0ABX7T7E0</accession>
<dbReference type="Gene3D" id="3.50.50.60">
    <property type="entry name" value="FAD/NAD(P)-binding domain"/>
    <property type="match status" value="1"/>
</dbReference>
<dbReference type="PANTHER" id="PTHR11552:SF147">
    <property type="entry name" value="CHOLINE DEHYDROGENASE, MITOCHONDRIAL"/>
    <property type="match status" value="1"/>
</dbReference>
<feature type="domain" description="Glucose-methanol-choline oxidoreductase N-terminal" evidence="6">
    <location>
        <begin position="81"/>
        <end position="104"/>
    </location>
</feature>
<dbReference type="InterPro" id="IPR000172">
    <property type="entry name" value="GMC_OxRdtase_N"/>
</dbReference>
<dbReference type="Proteomes" id="UP000663923">
    <property type="component" value="Chromosome"/>
</dbReference>
<proteinExistence type="inferred from homology"/>
<evidence type="ECO:0000313" key="9">
    <source>
        <dbReference type="Proteomes" id="UP000663923"/>
    </source>
</evidence>
<evidence type="ECO:0000256" key="2">
    <source>
        <dbReference type="ARBA" id="ARBA00010790"/>
    </source>
</evidence>
<evidence type="ECO:0000313" key="8">
    <source>
        <dbReference type="EMBL" id="QTD57421.1"/>
    </source>
</evidence>
<comment type="cofactor">
    <cofactor evidence="1">
        <name>FAD</name>
        <dbReference type="ChEBI" id="CHEBI:57692"/>
    </cofactor>
</comment>
<sequence>MTECDFIIVGAGSAGAVLANRLSSNGKFKVLLIEAGGRNKSPVLSIPAAMATAIAMPKYSWGYPVEPDQSRQGRPDSWPSGRGLGGSSAINGLFYTRGQPQDYDGWAALGNEGWGYADVEPYFRAIENSEIGSATTRGKNGPLTISRLREVHPLAQSFVDAVEECGIERVEDYNGIHGSGVSLVQVTQRNGRRQSAADAYLSPVRNRSNLTILTDAQCTQMIIDEGVCKGVRYIREGRSVTAYARREVILSAGAIGSPKLLMVSGIGPAKALKDVGIHVIHDLGGVGQNLQEHPNVGISAEVNVPTYNIDARNPLKMAAHLARWFVFGTGPATSPYSQAAAFYNSRDLKGRPDLEILFAPHDFKWTEKGPKPAALPGVNLIVSLCRPESKGEVLLRSNDPAMPPIIRHDMLESAEDMRLILECCRMVRKVYSTSQFGQYVVRENLPGEAVKSDAEMEDYIRGAVFGGNHLVGTCKMGQGSMAVVNEKLKVRGIEKLRVIDASIMPQLISAHTNAATMMIAEKGAEMILQEHRPV</sequence>
<dbReference type="Pfam" id="PF05199">
    <property type="entry name" value="GMC_oxred_C"/>
    <property type="match status" value="1"/>
</dbReference>
<evidence type="ECO:0000256" key="5">
    <source>
        <dbReference type="RuleBase" id="RU003968"/>
    </source>
</evidence>
<dbReference type="PROSITE" id="PS00624">
    <property type="entry name" value="GMC_OXRED_2"/>
    <property type="match status" value="1"/>
</dbReference>
<dbReference type="InterPro" id="IPR036188">
    <property type="entry name" value="FAD/NAD-bd_sf"/>
</dbReference>
<dbReference type="InterPro" id="IPR012132">
    <property type="entry name" value="GMC_OxRdtase"/>
</dbReference>
<evidence type="ECO:0000256" key="1">
    <source>
        <dbReference type="ARBA" id="ARBA00001974"/>
    </source>
</evidence>
<dbReference type="InterPro" id="IPR007867">
    <property type="entry name" value="GMC_OxRtase_C"/>
</dbReference>
<comment type="similarity">
    <text evidence="2 5">Belongs to the GMC oxidoreductase family.</text>
</comment>
<evidence type="ECO:0000256" key="3">
    <source>
        <dbReference type="ARBA" id="ARBA00022630"/>
    </source>
</evidence>
<dbReference type="PIRSF" id="PIRSF000137">
    <property type="entry name" value="Alcohol_oxidase"/>
    <property type="match status" value="1"/>
</dbReference>
<dbReference type="EMBL" id="CP071794">
    <property type="protein sequence ID" value="QTD57421.1"/>
    <property type="molecule type" value="Genomic_DNA"/>
</dbReference>
<name>A0ABX7T7E0_9SPHN</name>
<dbReference type="PANTHER" id="PTHR11552">
    <property type="entry name" value="GLUCOSE-METHANOL-CHOLINE GMC OXIDOREDUCTASE"/>
    <property type="match status" value="1"/>
</dbReference>
<reference evidence="8 9" key="1">
    <citation type="submission" date="2021-03" db="EMBL/GenBank/DDBJ databases">
        <title>Complete genome of Parasphingorhabdus_sp.JHSY0214.</title>
        <authorList>
            <person name="Yoo J.H."/>
            <person name="Bae J.W."/>
        </authorList>
    </citation>
    <scope>NUCLEOTIDE SEQUENCE [LARGE SCALE GENOMIC DNA]</scope>
    <source>
        <strain evidence="8 9">JHSY0214</strain>
    </source>
</reference>
<dbReference type="Pfam" id="PF00732">
    <property type="entry name" value="GMC_oxred_N"/>
    <property type="match status" value="1"/>
</dbReference>
<dbReference type="Gene3D" id="3.30.560.10">
    <property type="entry name" value="Glucose Oxidase, domain 3"/>
    <property type="match status" value="1"/>
</dbReference>
<evidence type="ECO:0000256" key="4">
    <source>
        <dbReference type="ARBA" id="ARBA00022827"/>
    </source>
</evidence>
<gene>
    <name evidence="8" type="ORF">J4G78_07810</name>
</gene>
<keyword evidence="4 5" id="KW-0274">FAD</keyword>
<protein>
    <submittedName>
        <fullName evidence="8">GMC family oxidoreductase N-terminal domain-containing protein</fullName>
    </submittedName>
</protein>
<dbReference type="SUPFAM" id="SSF54373">
    <property type="entry name" value="FAD-linked reductases, C-terminal domain"/>
    <property type="match status" value="1"/>
</dbReference>
<feature type="domain" description="Glucose-methanol-choline oxidoreductase N-terminal" evidence="7">
    <location>
        <begin position="253"/>
        <end position="267"/>
    </location>
</feature>
<evidence type="ECO:0000259" key="7">
    <source>
        <dbReference type="PROSITE" id="PS00624"/>
    </source>
</evidence>
<dbReference type="RefSeq" id="WP_207989864.1">
    <property type="nucleotide sequence ID" value="NZ_CP071794.1"/>
</dbReference>